<gene>
    <name evidence="1" type="ORF">SLEP1_g1356</name>
</gene>
<proteinExistence type="predicted"/>
<evidence type="ECO:0000313" key="1">
    <source>
        <dbReference type="EMBL" id="GKU86884.1"/>
    </source>
</evidence>
<name>A0AAV5HLU8_9ROSI</name>
<evidence type="ECO:0000313" key="2">
    <source>
        <dbReference type="Proteomes" id="UP001054252"/>
    </source>
</evidence>
<dbReference type="EMBL" id="BPVZ01000001">
    <property type="protein sequence ID" value="GKU86884.1"/>
    <property type="molecule type" value="Genomic_DNA"/>
</dbReference>
<protein>
    <recommendedName>
        <fullName evidence="3">OTU domain-containing protein</fullName>
    </recommendedName>
</protein>
<keyword evidence="2" id="KW-1185">Reference proteome</keyword>
<reference evidence="1 2" key="1">
    <citation type="journal article" date="2021" name="Commun. Biol.">
        <title>The genome of Shorea leprosula (Dipterocarpaceae) highlights the ecological relevance of drought in aseasonal tropical rainforests.</title>
        <authorList>
            <person name="Ng K.K.S."/>
            <person name="Kobayashi M.J."/>
            <person name="Fawcett J.A."/>
            <person name="Hatakeyama M."/>
            <person name="Paape T."/>
            <person name="Ng C.H."/>
            <person name="Ang C.C."/>
            <person name="Tnah L.H."/>
            <person name="Lee C.T."/>
            <person name="Nishiyama T."/>
            <person name="Sese J."/>
            <person name="O'Brien M.J."/>
            <person name="Copetti D."/>
            <person name="Mohd Noor M.I."/>
            <person name="Ong R.C."/>
            <person name="Putra M."/>
            <person name="Sireger I.Z."/>
            <person name="Indrioko S."/>
            <person name="Kosugi Y."/>
            <person name="Izuno A."/>
            <person name="Isagi Y."/>
            <person name="Lee S.L."/>
            <person name="Shimizu K.K."/>
        </authorList>
    </citation>
    <scope>NUCLEOTIDE SEQUENCE [LARGE SCALE GENOMIC DNA]</scope>
    <source>
        <strain evidence="1">214</strain>
    </source>
</reference>
<accession>A0AAV5HLU8</accession>
<dbReference type="AlphaFoldDB" id="A0AAV5HLU8"/>
<dbReference type="PANTHER" id="PTHR36068:SF1">
    <property type="entry name" value="OS01G0102500 PROTEIN"/>
    <property type="match status" value="1"/>
</dbReference>
<sequence>MTNMGKLLCDSTTIAKTFQTSSPIVSRRDPQSPDLEAVDLVDQTEPGDHSSAVVFRLSHGGEVSPDGNCLFTASQRTMACEIDVRELRRRAVKRFVEDLGSAIEDERESINKVIRHMYSPDLRSGWRVQVVQEVKLLAKKEDRVALDSAIDELIQLGMQR</sequence>
<comment type="caution">
    <text evidence="1">The sequence shown here is derived from an EMBL/GenBank/DDBJ whole genome shotgun (WGS) entry which is preliminary data.</text>
</comment>
<dbReference type="Proteomes" id="UP001054252">
    <property type="component" value="Unassembled WGS sequence"/>
</dbReference>
<organism evidence="1 2">
    <name type="scientific">Rubroshorea leprosula</name>
    <dbReference type="NCBI Taxonomy" id="152421"/>
    <lineage>
        <taxon>Eukaryota</taxon>
        <taxon>Viridiplantae</taxon>
        <taxon>Streptophyta</taxon>
        <taxon>Embryophyta</taxon>
        <taxon>Tracheophyta</taxon>
        <taxon>Spermatophyta</taxon>
        <taxon>Magnoliopsida</taxon>
        <taxon>eudicotyledons</taxon>
        <taxon>Gunneridae</taxon>
        <taxon>Pentapetalae</taxon>
        <taxon>rosids</taxon>
        <taxon>malvids</taxon>
        <taxon>Malvales</taxon>
        <taxon>Dipterocarpaceae</taxon>
        <taxon>Rubroshorea</taxon>
    </lineage>
</organism>
<evidence type="ECO:0008006" key="3">
    <source>
        <dbReference type="Google" id="ProtNLM"/>
    </source>
</evidence>
<dbReference type="PANTHER" id="PTHR36068">
    <property type="entry name" value="OS01G0102500 PROTEIN"/>
    <property type="match status" value="1"/>
</dbReference>